<sequence length="137" mass="13937">MGKTREEGDGVKVALASSDQGERAGGNCPGAIVQAVGADSAAVEQQTGLHSAQVPADRAALSAGCRRPGTVQASVPTAEASDAGDRQWPAAAELDAMRPVQSGRPQRETVRAVRGGKPSGAVRCRDVFGGTKRLGKC</sequence>
<gene>
    <name evidence="2" type="ORF">FB475_0509</name>
</gene>
<feature type="compositionally biased region" description="Basic and acidic residues" evidence="1">
    <location>
        <begin position="1"/>
        <end position="10"/>
    </location>
</feature>
<reference evidence="2 3" key="1">
    <citation type="submission" date="2019-06" db="EMBL/GenBank/DDBJ databases">
        <title>Sequencing the genomes of 1000 actinobacteria strains.</title>
        <authorList>
            <person name="Klenk H.-P."/>
        </authorList>
    </citation>
    <scope>NUCLEOTIDE SEQUENCE [LARGE SCALE GENOMIC DNA]</scope>
    <source>
        <strain evidence="2 3">DSM 17305</strain>
    </source>
</reference>
<name>A0A542EM46_9ACTN</name>
<dbReference type="Proteomes" id="UP000316298">
    <property type="component" value="Unassembled WGS sequence"/>
</dbReference>
<evidence type="ECO:0000313" key="2">
    <source>
        <dbReference type="EMBL" id="TQJ16413.1"/>
    </source>
</evidence>
<accession>A0A542EM46</accession>
<feature type="region of interest" description="Disordered" evidence="1">
    <location>
        <begin position="65"/>
        <end position="117"/>
    </location>
</feature>
<keyword evidence="3" id="KW-1185">Reference proteome</keyword>
<proteinExistence type="predicted"/>
<evidence type="ECO:0000256" key="1">
    <source>
        <dbReference type="SAM" id="MobiDB-lite"/>
    </source>
</evidence>
<dbReference type="EMBL" id="VFMM01000001">
    <property type="protein sequence ID" value="TQJ16413.1"/>
    <property type="molecule type" value="Genomic_DNA"/>
</dbReference>
<protein>
    <submittedName>
        <fullName evidence="2">Uncharacterized protein</fullName>
    </submittedName>
</protein>
<organism evidence="2 3">
    <name type="scientific">Kribbella jejuensis</name>
    <dbReference type="NCBI Taxonomy" id="236068"/>
    <lineage>
        <taxon>Bacteria</taxon>
        <taxon>Bacillati</taxon>
        <taxon>Actinomycetota</taxon>
        <taxon>Actinomycetes</taxon>
        <taxon>Propionibacteriales</taxon>
        <taxon>Kribbellaceae</taxon>
        <taxon>Kribbella</taxon>
    </lineage>
</organism>
<dbReference type="AlphaFoldDB" id="A0A542EM46"/>
<comment type="caution">
    <text evidence="2">The sequence shown here is derived from an EMBL/GenBank/DDBJ whole genome shotgun (WGS) entry which is preliminary data.</text>
</comment>
<evidence type="ECO:0000313" key="3">
    <source>
        <dbReference type="Proteomes" id="UP000316298"/>
    </source>
</evidence>
<feature type="region of interest" description="Disordered" evidence="1">
    <location>
        <begin position="1"/>
        <end position="29"/>
    </location>
</feature>